<organism evidence="1 2">
    <name type="scientific">Labrys neptuniae</name>
    <dbReference type="NCBI Taxonomy" id="376174"/>
    <lineage>
        <taxon>Bacteria</taxon>
        <taxon>Pseudomonadati</taxon>
        <taxon>Pseudomonadota</taxon>
        <taxon>Alphaproteobacteria</taxon>
        <taxon>Hyphomicrobiales</taxon>
        <taxon>Xanthobacteraceae</taxon>
        <taxon>Labrys</taxon>
    </lineage>
</organism>
<gene>
    <name evidence="1" type="ORF">ACETRX_35265</name>
</gene>
<dbReference type="EMBL" id="JBHGPK010000050">
    <property type="protein sequence ID" value="MFC2254889.1"/>
    <property type="molecule type" value="Genomic_DNA"/>
</dbReference>
<dbReference type="PANTHER" id="PTHR37319">
    <property type="entry name" value="TRANSPOSASE"/>
    <property type="match status" value="1"/>
</dbReference>
<dbReference type="Gene3D" id="3.90.350.10">
    <property type="entry name" value="Transposase Inhibitor Protein From Tn5, Chain A, domain 1"/>
    <property type="match status" value="1"/>
</dbReference>
<protein>
    <submittedName>
        <fullName evidence="1">Uncharacterized protein</fullName>
    </submittedName>
</protein>
<evidence type="ECO:0000313" key="2">
    <source>
        <dbReference type="Proteomes" id="UP001595190"/>
    </source>
</evidence>
<name>A0ABV6ZRS5_9HYPH</name>
<proteinExistence type="predicted"/>
<dbReference type="SUPFAM" id="SSF53098">
    <property type="entry name" value="Ribonuclease H-like"/>
    <property type="match status" value="1"/>
</dbReference>
<dbReference type="Proteomes" id="UP001595190">
    <property type="component" value="Unassembled WGS sequence"/>
</dbReference>
<dbReference type="PANTHER" id="PTHR37319:SF1">
    <property type="entry name" value="TRANSPOSASE TN5 DIMERISATION DOMAIN-CONTAINING PROTEIN"/>
    <property type="match status" value="1"/>
</dbReference>
<dbReference type="InterPro" id="IPR047768">
    <property type="entry name" value="Tn5p-like"/>
</dbReference>
<reference evidence="1 2" key="1">
    <citation type="submission" date="2024-09" db="EMBL/GenBank/DDBJ databases">
        <title>Description of Labrys sedimenti sp. nov., isolated from a diclofenac-degrading enrichment culture, and genome-based reclassification of Labrys portucalensis as a later heterotypic synonym of Labrys neptuniae.</title>
        <authorList>
            <person name="Tancsics A."/>
            <person name="Csepanyi A."/>
        </authorList>
    </citation>
    <scope>NUCLEOTIDE SEQUENCE [LARGE SCALE GENOMIC DNA]</scope>
    <source>
        <strain evidence="1 2">LMG 23412</strain>
    </source>
</reference>
<accession>A0ABV6ZRS5</accession>
<comment type="caution">
    <text evidence="1">The sequence shown here is derived from an EMBL/GenBank/DDBJ whole genome shotgun (WGS) entry which is preliminary data.</text>
</comment>
<dbReference type="InterPro" id="IPR012337">
    <property type="entry name" value="RNaseH-like_sf"/>
</dbReference>
<evidence type="ECO:0000313" key="1">
    <source>
        <dbReference type="EMBL" id="MFC2254889.1"/>
    </source>
</evidence>
<sequence>MHSSLAVAQEGLPLGWAAVKFWNRAKFKGTAQLKRKINPARVPIEGKESVRWLENLRDSVDRLGRPDRCIHVGDRESDIYELYCLTKELGTHFVVRTVVDRLAGDCGHTVSAEMRAVQSAGTYHIEVRGEDDEITRVCLDVWFKQIRVLPPIDKQQRYPPLVLSVIRATAKLNRTGFVGGSNFQIGWSDDEQISDEQDDEQIFSRGAGTGGADGAGARGRTLLALDSGAIDRREDRLLGAHVAGMGEEGRGQ</sequence>